<comment type="caution">
    <text evidence="2">The sequence shown here is derived from an EMBL/GenBank/DDBJ whole genome shotgun (WGS) entry which is preliminary data.</text>
</comment>
<dbReference type="Proteomes" id="UP000439903">
    <property type="component" value="Unassembled WGS sequence"/>
</dbReference>
<evidence type="ECO:0000256" key="1">
    <source>
        <dbReference type="SAM" id="MobiDB-lite"/>
    </source>
</evidence>
<organism evidence="2 3">
    <name type="scientific">Gigaspora margarita</name>
    <dbReference type="NCBI Taxonomy" id="4874"/>
    <lineage>
        <taxon>Eukaryota</taxon>
        <taxon>Fungi</taxon>
        <taxon>Fungi incertae sedis</taxon>
        <taxon>Mucoromycota</taxon>
        <taxon>Glomeromycotina</taxon>
        <taxon>Glomeromycetes</taxon>
        <taxon>Diversisporales</taxon>
        <taxon>Gigasporaceae</taxon>
        <taxon>Gigaspora</taxon>
    </lineage>
</organism>
<gene>
    <name evidence="2" type="ORF">F8M41_025570</name>
</gene>
<sequence>MSSPNSQCSCSLGCNCDGCNNEQLFLYKSLLASSDSRYEVLESFVLFLWNHSEFNLLHDLYLEFLSLHYPSLPEHLSFSSGYFNDSNLTSQVSFRDFDELRNARSEGYPITPPSESFESESSSNGKDSEMHSLSQALENYGFDDSNSDIEISCEYMDDNPQFYCGTCEYPSFECVCCRHCNSTPFDCSCDFSLNKVLDKPIDSKFVCNSCYNPCYNSSFCIRCNIFIDCDSSDSYLSDNNSLEFDYNSD</sequence>
<feature type="region of interest" description="Disordered" evidence="1">
    <location>
        <begin position="105"/>
        <end position="128"/>
    </location>
</feature>
<proteinExistence type="predicted"/>
<reference evidence="2 3" key="1">
    <citation type="journal article" date="2019" name="Environ. Microbiol.">
        <title>At the nexus of three kingdoms: the genome of the mycorrhizal fungus Gigaspora margarita provides insights into plant, endobacterial and fungal interactions.</title>
        <authorList>
            <person name="Venice F."/>
            <person name="Ghignone S."/>
            <person name="Salvioli di Fossalunga A."/>
            <person name="Amselem J."/>
            <person name="Novero M."/>
            <person name="Xianan X."/>
            <person name="Sedzielewska Toro K."/>
            <person name="Morin E."/>
            <person name="Lipzen A."/>
            <person name="Grigoriev I.V."/>
            <person name="Henrissat B."/>
            <person name="Martin F.M."/>
            <person name="Bonfante P."/>
        </authorList>
    </citation>
    <scope>NUCLEOTIDE SEQUENCE [LARGE SCALE GENOMIC DNA]</scope>
    <source>
        <strain evidence="2 3">BEG34</strain>
    </source>
</reference>
<evidence type="ECO:0000313" key="2">
    <source>
        <dbReference type="EMBL" id="KAF0548948.1"/>
    </source>
</evidence>
<keyword evidence="3" id="KW-1185">Reference proteome</keyword>
<dbReference type="AlphaFoldDB" id="A0A8H4AZZ5"/>
<name>A0A8H4AZZ5_GIGMA</name>
<accession>A0A8H4AZZ5</accession>
<dbReference type="EMBL" id="WTPW01000093">
    <property type="protein sequence ID" value="KAF0548948.1"/>
    <property type="molecule type" value="Genomic_DNA"/>
</dbReference>
<evidence type="ECO:0000313" key="3">
    <source>
        <dbReference type="Proteomes" id="UP000439903"/>
    </source>
</evidence>
<protein>
    <submittedName>
        <fullName evidence="2">Uncharacterized protein</fullName>
    </submittedName>
</protein>
<feature type="compositionally biased region" description="Low complexity" evidence="1">
    <location>
        <begin position="114"/>
        <end position="123"/>
    </location>
</feature>